<organism evidence="1 2">
    <name type="scientific">Phaeosphaeria nodorum (strain SN15 / ATCC MYA-4574 / FGSC 10173)</name>
    <name type="common">Glume blotch fungus</name>
    <name type="synonym">Parastagonospora nodorum</name>
    <dbReference type="NCBI Taxonomy" id="321614"/>
    <lineage>
        <taxon>Eukaryota</taxon>
        <taxon>Fungi</taxon>
        <taxon>Dikarya</taxon>
        <taxon>Ascomycota</taxon>
        <taxon>Pezizomycotina</taxon>
        <taxon>Dothideomycetes</taxon>
        <taxon>Pleosporomycetidae</taxon>
        <taxon>Pleosporales</taxon>
        <taxon>Pleosporineae</taxon>
        <taxon>Phaeosphaeriaceae</taxon>
        <taxon>Parastagonospora</taxon>
    </lineage>
</organism>
<sequence length="111" mass="12879">MRVAPFPRLTLRSETWCRSQTSILKSLKYENRNFEKLKRAGEGRRAFFLVLWGRLLAREPKAAVSVAFKEVLSIAIAASRMIAFSHCLQDEVNHRRWPMTFQRSLAELTAI</sequence>
<proteinExistence type="predicted"/>
<dbReference type="AlphaFoldDB" id="A0A7U2F079"/>
<accession>A0A7U2F079</accession>
<name>A0A7U2F079_PHANO</name>
<dbReference type="EMBL" id="CP069027">
    <property type="protein sequence ID" value="QRC95148.1"/>
    <property type="molecule type" value="Genomic_DNA"/>
</dbReference>
<evidence type="ECO:0000313" key="1">
    <source>
        <dbReference type="EMBL" id="QRC95148.1"/>
    </source>
</evidence>
<gene>
    <name evidence="1" type="ORF">JI435_431880</name>
</gene>
<dbReference type="Proteomes" id="UP000663193">
    <property type="component" value="Chromosome 5"/>
</dbReference>
<reference evidence="2" key="1">
    <citation type="journal article" date="2021" name="BMC Genomics">
        <title>Chromosome-level genome assembly and manually-curated proteome of model necrotroph Parastagonospora nodorum Sn15 reveals a genome-wide trove of candidate effector homologs, and redundancy of virulence-related functions within an accessory chromosome.</title>
        <authorList>
            <person name="Bertazzoni S."/>
            <person name="Jones D.A.B."/>
            <person name="Phan H.T."/>
            <person name="Tan K.-C."/>
            <person name="Hane J.K."/>
        </authorList>
    </citation>
    <scope>NUCLEOTIDE SEQUENCE [LARGE SCALE GENOMIC DNA]</scope>
    <source>
        <strain evidence="2">SN15 / ATCC MYA-4574 / FGSC 10173)</strain>
    </source>
</reference>
<dbReference type="VEuPathDB" id="FungiDB:JI435_431880"/>
<protein>
    <submittedName>
        <fullName evidence="1">Uncharacterized protein</fullName>
    </submittedName>
</protein>
<keyword evidence="2" id="KW-1185">Reference proteome</keyword>
<evidence type="ECO:0000313" key="2">
    <source>
        <dbReference type="Proteomes" id="UP000663193"/>
    </source>
</evidence>